<proteinExistence type="predicted"/>
<reference evidence="2" key="1">
    <citation type="submission" date="2014-05" db="EMBL/GenBank/DDBJ databases">
        <authorList>
            <person name="Urmite Genomes"/>
        </authorList>
    </citation>
    <scope>NUCLEOTIDE SEQUENCE</scope>
    <source>
        <strain evidence="2">DSM 44074</strain>
    </source>
</reference>
<evidence type="ECO:0000313" key="2">
    <source>
        <dbReference type="EMBL" id="CDQ47058.1"/>
    </source>
</evidence>
<keyword evidence="1" id="KW-0472">Membrane</keyword>
<dbReference type="EMBL" id="LK021342">
    <property type="protein sequence ID" value="CDQ47058.1"/>
    <property type="molecule type" value="Genomic_DNA"/>
</dbReference>
<name>A0AAV2WSL4_MYCNE</name>
<dbReference type="AlphaFoldDB" id="A0AAV2WSL4"/>
<accession>A0AAV2WSL4</accession>
<feature type="transmembrane region" description="Helical" evidence="1">
    <location>
        <begin position="72"/>
        <end position="90"/>
    </location>
</feature>
<keyword evidence="1" id="KW-1133">Transmembrane helix</keyword>
<gene>
    <name evidence="2" type="ORF">BN1047_04976</name>
</gene>
<organism evidence="2 3">
    <name type="scientific">Mycolicibacterium neoaurum</name>
    <name type="common">Mycobacterium neoaurum</name>
    <dbReference type="NCBI Taxonomy" id="1795"/>
    <lineage>
        <taxon>Bacteria</taxon>
        <taxon>Bacillati</taxon>
        <taxon>Actinomycetota</taxon>
        <taxon>Actinomycetes</taxon>
        <taxon>Mycobacteriales</taxon>
        <taxon>Mycobacteriaceae</taxon>
        <taxon>Mycolicibacterium</taxon>
    </lineage>
</organism>
<evidence type="ECO:0008006" key="4">
    <source>
        <dbReference type="Google" id="ProtNLM"/>
    </source>
</evidence>
<sequence length="154" mass="16678">MTLVRVTLALAGVVLAGYGIVLLSDNPPAVLSRILIWAVVGVAVHDLVFAPLCAAAGWAGRRVLPPAWRSPVAVAGLCSVVLALLAIPVYDRPGLRPDNPSVLDRNYPLGLWLALAVVWLCVPVYHLLRRLPVREDQVVDRQRTDDVEPQPPSM</sequence>
<evidence type="ECO:0000313" key="3">
    <source>
        <dbReference type="Proteomes" id="UP000028864"/>
    </source>
</evidence>
<feature type="transmembrane region" description="Helical" evidence="1">
    <location>
        <begin position="110"/>
        <end position="128"/>
    </location>
</feature>
<feature type="transmembrane region" description="Helical" evidence="1">
    <location>
        <begin position="34"/>
        <end position="60"/>
    </location>
</feature>
<dbReference type="RefSeq" id="WP_030134295.1">
    <property type="nucleotide sequence ID" value="NZ_LK021342.1"/>
</dbReference>
<reference evidence="2" key="2">
    <citation type="submission" date="2015-09" db="EMBL/GenBank/DDBJ databases">
        <title>Draft genome sequence of Mycobacterium neoaurum DSM 44074.</title>
        <authorList>
            <person name="Croce O."/>
            <person name="Robert C."/>
            <person name="Raoult D."/>
            <person name="Drancourt M."/>
        </authorList>
    </citation>
    <scope>NUCLEOTIDE SEQUENCE</scope>
    <source>
        <strain evidence="2">DSM 44074</strain>
    </source>
</reference>
<protein>
    <recommendedName>
        <fullName evidence="4">Integral membrane protein</fullName>
    </recommendedName>
</protein>
<dbReference type="Proteomes" id="UP000028864">
    <property type="component" value="Unassembled WGS sequence"/>
</dbReference>
<keyword evidence="1" id="KW-0812">Transmembrane</keyword>
<evidence type="ECO:0000256" key="1">
    <source>
        <dbReference type="SAM" id="Phobius"/>
    </source>
</evidence>